<dbReference type="GO" id="GO:0061710">
    <property type="term" value="F:L-threonylcarbamoyladenylate synthase"/>
    <property type="evidence" value="ECO:0007669"/>
    <property type="project" value="UniProtKB-EC"/>
</dbReference>
<keyword evidence="4" id="KW-0963">Cytoplasm</keyword>
<gene>
    <name evidence="8" type="ORF">S01H4_66299</name>
</gene>
<dbReference type="GO" id="GO:0000049">
    <property type="term" value="F:tRNA binding"/>
    <property type="evidence" value="ECO:0007669"/>
    <property type="project" value="TreeGrafter"/>
</dbReference>
<dbReference type="Pfam" id="PF01300">
    <property type="entry name" value="Sua5_yciO_yrdC"/>
    <property type="match status" value="1"/>
</dbReference>
<dbReference type="PANTHER" id="PTHR17490">
    <property type="entry name" value="SUA5"/>
    <property type="match status" value="1"/>
</dbReference>
<dbReference type="Gene3D" id="3.90.870.10">
    <property type="entry name" value="DHBP synthase"/>
    <property type="match status" value="1"/>
</dbReference>
<feature type="non-terminal residue" evidence="8">
    <location>
        <position position="79"/>
    </location>
</feature>
<sequence length="79" mass="8611">SSPGPVTWVFPAADEVPPWIKGDYKTVAIRVTDHPIARQICESFGKPIVSTSANLHGQSPLNNYADVIKAFEGKVDYIV</sequence>
<comment type="caution">
    <text evidence="8">The sequence shown here is derived from an EMBL/GenBank/DDBJ whole genome shotgun (WGS) entry which is preliminary data.</text>
</comment>
<keyword evidence="5" id="KW-0808">Transferase</keyword>
<evidence type="ECO:0000256" key="5">
    <source>
        <dbReference type="ARBA" id="ARBA00022679"/>
    </source>
</evidence>
<proteinExistence type="inferred from homology"/>
<dbReference type="AlphaFoldDB" id="X1FNC1"/>
<dbReference type="EC" id="2.7.7.87" evidence="3"/>
<feature type="domain" description="YrdC-like" evidence="7">
    <location>
        <begin position="1"/>
        <end position="79"/>
    </location>
</feature>
<dbReference type="GO" id="GO:0005737">
    <property type="term" value="C:cytoplasm"/>
    <property type="evidence" value="ECO:0007669"/>
    <property type="project" value="UniProtKB-SubCell"/>
</dbReference>
<comment type="similarity">
    <text evidence="2">Belongs to the SUA5 family.</text>
</comment>
<dbReference type="GO" id="GO:0003725">
    <property type="term" value="F:double-stranded RNA binding"/>
    <property type="evidence" value="ECO:0007669"/>
    <property type="project" value="InterPro"/>
</dbReference>
<evidence type="ECO:0000256" key="3">
    <source>
        <dbReference type="ARBA" id="ARBA00012584"/>
    </source>
</evidence>
<dbReference type="PANTHER" id="PTHR17490:SF18">
    <property type="entry name" value="THREONYLCARBAMOYL-AMP SYNTHASE"/>
    <property type="match status" value="1"/>
</dbReference>
<comment type="subcellular location">
    <subcellularLocation>
        <location evidence="1">Cytoplasm</location>
    </subcellularLocation>
</comment>
<reference evidence="8" key="1">
    <citation type="journal article" date="2014" name="Front. Microbiol.">
        <title>High frequency of phylogenetically diverse reductive dehalogenase-homologous genes in deep subseafloor sedimentary metagenomes.</title>
        <authorList>
            <person name="Kawai M."/>
            <person name="Futagami T."/>
            <person name="Toyoda A."/>
            <person name="Takaki Y."/>
            <person name="Nishi S."/>
            <person name="Hori S."/>
            <person name="Arai W."/>
            <person name="Tsubouchi T."/>
            <person name="Morono Y."/>
            <person name="Uchiyama I."/>
            <person name="Ito T."/>
            <person name="Fujiyama A."/>
            <person name="Inagaki F."/>
            <person name="Takami H."/>
        </authorList>
    </citation>
    <scope>NUCLEOTIDE SEQUENCE</scope>
    <source>
        <strain evidence="8">Expedition CK06-06</strain>
    </source>
</reference>
<evidence type="ECO:0000256" key="2">
    <source>
        <dbReference type="ARBA" id="ARBA00007663"/>
    </source>
</evidence>
<protein>
    <recommendedName>
        <fullName evidence="3">L-threonylcarbamoyladenylate synthase</fullName>
        <ecNumber evidence="3">2.7.7.87</ecNumber>
    </recommendedName>
</protein>
<feature type="non-terminal residue" evidence="8">
    <location>
        <position position="1"/>
    </location>
</feature>
<organism evidence="8">
    <name type="scientific">marine sediment metagenome</name>
    <dbReference type="NCBI Taxonomy" id="412755"/>
    <lineage>
        <taxon>unclassified sequences</taxon>
        <taxon>metagenomes</taxon>
        <taxon>ecological metagenomes</taxon>
    </lineage>
</organism>
<evidence type="ECO:0000256" key="1">
    <source>
        <dbReference type="ARBA" id="ARBA00004496"/>
    </source>
</evidence>
<dbReference type="InterPro" id="IPR050156">
    <property type="entry name" value="TC-AMP_synthase_SUA5"/>
</dbReference>
<evidence type="ECO:0000256" key="4">
    <source>
        <dbReference type="ARBA" id="ARBA00022490"/>
    </source>
</evidence>
<name>X1FNC1_9ZZZZ</name>
<dbReference type="EMBL" id="BART01040992">
    <property type="protein sequence ID" value="GAH22283.1"/>
    <property type="molecule type" value="Genomic_DNA"/>
</dbReference>
<dbReference type="InterPro" id="IPR006070">
    <property type="entry name" value="Sua5-like_dom"/>
</dbReference>
<dbReference type="InterPro" id="IPR017945">
    <property type="entry name" value="DHBP_synth_RibB-like_a/b_dom"/>
</dbReference>
<evidence type="ECO:0000259" key="7">
    <source>
        <dbReference type="PROSITE" id="PS51163"/>
    </source>
</evidence>
<accession>X1FNC1</accession>
<dbReference type="GO" id="GO:0006450">
    <property type="term" value="P:regulation of translational fidelity"/>
    <property type="evidence" value="ECO:0007669"/>
    <property type="project" value="TreeGrafter"/>
</dbReference>
<comment type="catalytic activity">
    <reaction evidence="6">
        <text>L-threonine + hydrogencarbonate + ATP = L-threonylcarbamoyladenylate + diphosphate + H2O</text>
        <dbReference type="Rhea" id="RHEA:36407"/>
        <dbReference type="ChEBI" id="CHEBI:15377"/>
        <dbReference type="ChEBI" id="CHEBI:17544"/>
        <dbReference type="ChEBI" id="CHEBI:30616"/>
        <dbReference type="ChEBI" id="CHEBI:33019"/>
        <dbReference type="ChEBI" id="CHEBI:57926"/>
        <dbReference type="ChEBI" id="CHEBI:73682"/>
        <dbReference type="EC" id="2.7.7.87"/>
    </reaction>
</comment>
<evidence type="ECO:0000313" key="8">
    <source>
        <dbReference type="EMBL" id="GAH22283.1"/>
    </source>
</evidence>
<dbReference type="PROSITE" id="PS51163">
    <property type="entry name" value="YRDC"/>
    <property type="match status" value="1"/>
</dbReference>
<dbReference type="SUPFAM" id="SSF55821">
    <property type="entry name" value="YrdC/RibB"/>
    <property type="match status" value="1"/>
</dbReference>
<evidence type="ECO:0000256" key="6">
    <source>
        <dbReference type="ARBA" id="ARBA00048366"/>
    </source>
</evidence>